<feature type="compositionally biased region" description="Acidic residues" evidence="1">
    <location>
        <begin position="89"/>
        <end position="102"/>
    </location>
</feature>
<feature type="compositionally biased region" description="Basic and acidic residues" evidence="1">
    <location>
        <begin position="372"/>
        <end position="381"/>
    </location>
</feature>
<feature type="compositionally biased region" description="Low complexity" evidence="1">
    <location>
        <begin position="61"/>
        <end position="72"/>
    </location>
</feature>
<feature type="region of interest" description="Disordered" evidence="1">
    <location>
        <begin position="1"/>
        <end position="114"/>
    </location>
</feature>
<evidence type="ECO:0000256" key="1">
    <source>
        <dbReference type="SAM" id="MobiDB-lite"/>
    </source>
</evidence>
<dbReference type="EMBL" id="PVZF01000019">
    <property type="protein sequence ID" value="PRY09932.1"/>
    <property type="molecule type" value="Genomic_DNA"/>
</dbReference>
<feature type="region of interest" description="Disordered" evidence="1">
    <location>
        <begin position="298"/>
        <end position="317"/>
    </location>
</feature>
<feature type="region of interest" description="Disordered" evidence="1">
    <location>
        <begin position="362"/>
        <end position="426"/>
    </location>
</feature>
<feature type="compositionally biased region" description="Low complexity" evidence="1">
    <location>
        <begin position="198"/>
        <end position="213"/>
    </location>
</feature>
<reference evidence="2 3" key="1">
    <citation type="submission" date="2018-03" db="EMBL/GenBank/DDBJ databases">
        <title>Genomic Encyclopedia of Archaeal and Bacterial Type Strains, Phase II (KMG-II): from individual species to whole genera.</title>
        <authorList>
            <person name="Goeker M."/>
        </authorList>
    </citation>
    <scope>NUCLEOTIDE SEQUENCE [LARGE SCALE GENOMIC DNA]</scope>
    <source>
        <strain evidence="2 3">DSM 19711</strain>
    </source>
</reference>
<gene>
    <name evidence="2" type="ORF">CLV37_11940</name>
</gene>
<evidence type="ECO:0000313" key="2">
    <source>
        <dbReference type="EMBL" id="PRY09932.1"/>
    </source>
</evidence>
<feature type="compositionally biased region" description="Low complexity" evidence="1">
    <location>
        <begin position="228"/>
        <end position="240"/>
    </location>
</feature>
<feature type="compositionally biased region" description="Polar residues" evidence="1">
    <location>
        <begin position="1"/>
        <end position="10"/>
    </location>
</feature>
<organism evidence="2 3">
    <name type="scientific">Kineococcus rhizosphaerae</name>
    <dbReference type="NCBI Taxonomy" id="559628"/>
    <lineage>
        <taxon>Bacteria</taxon>
        <taxon>Bacillati</taxon>
        <taxon>Actinomycetota</taxon>
        <taxon>Actinomycetes</taxon>
        <taxon>Kineosporiales</taxon>
        <taxon>Kineosporiaceae</taxon>
        <taxon>Kineococcus</taxon>
    </lineage>
</organism>
<sequence>MADTAAQTSPAALDDAHEQRSGGPAAERQPQTPSRTPRPTPGVRSGSRRPLKPAASRPDGAATSTQAASSEAPDATVALSAVRGGSEPEVTEAAESSDDFAQEMEGVPAEPVDQVQRIDLTALEGVREAAQGEHSPSDHLAGPASAQAMALANRLRVRRHSAATASLATTDVERTDEPTEVAASPEKSAPRKVPARTPGVTAFAPAAATGSAVDGEITTEPDDATDTASEPQEASSAAAASVVAPDVVAAGADLAESQLTPDPSEAPAAVSAEDQGRVPSSASARVYVFDAAAGSASLTSTKGAAAAQADNGEGGDDVEVEEDVQAGDVQAGDVQAGEYVNLAAVMDGVDVVDLRVQQGTELDAMKYTPNDSAEHSPETTHEAPSAPQSLRPSTPVRGADAEASSPAGVEGPKRGARHGEDTTELALPSDVDLDRRFQNWQAGELDGAVDLELPTARPTGGWRKAVLSLSDCFRCAVRAAPAWSTGAASSACRQSQPWRPP</sequence>
<keyword evidence="3" id="KW-1185">Reference proteome</keyword>
<feature type="region of interest" description="Disordered" evidence="1">
    <location>
        <begin position="162"/>
        <end position="240"/>
    </location>
</feature>
<feature type="compositionally biased region" description="Basic and acidic residues" evidence="1">
    <location>
        <begin position="411"/>
        <end position="421"/>
    </location>
</feature>
<accession>A0A2T0QWT9</accession>
<dbReference type="AlphaFoldDB" id="A0A2T0QWT9"/>
<feature type="compositionally biased region" description="Low complexity" evidence="1">
    <location>
        <begin position="28"/>
        <end position="37"/>
    </location>
</feature>
<comment type="caution">
    <text evidence="2">The sequence shown here is derived from an EMBL/GenBank/DDBJ whole genome shotgun (WGS) entry which is preliminary data.</text>
</comment>
<dbReference type="Proteomes" id="UP000238083">
    <property type="component" value="Unassembled WGS sequence"/>
</dbReference>
<evidence type="ECO:0000313" key="3">
    <source>
        <dbReference type="Proteomes" id="UP000238083"/>
    </source>
</evidence>
<name>A0A2T0QWT9_9ACTN</name>
<proteinExistence type="predicted"/>
<feature type="non-terminal residue" evidence="2">
    <location>
        <position position="501"/>
    </location>
</feature>
<feature type="region of interest" description="Disordered" evidence="1">
    <location>
        <begin position="258"/>
        <end position="277"/>
    </location>
</feature>
<protein>
    <submittedName>
        <fullName evidence="2">Uncharacterized protein</fullName>
    </submittedName>
</protein>